<reference evidence="2 3" key="1">
    <citation type="journal article" date="2014" name="Nat. Commun.">
        <title>Klebsormidium flaccidum genome reveals primary factors for plant terrestrial adaptation.</title>
        <authorList>
            <person name="Hori K."/>
            <person name="Maruyama F."/>
            <person name="Fujisawa T."/>
            <person name="Togashi T."/>
            <person name="Yamamoto N."/>
            <person name="Seo M."/>
            <person name="Sato S."/>
            <person name="Yamada T."/>
            <person name="Mori H."/>
            <person name="Tajima N."/>
            <person name="Moriyama T."/>
            <person name="Ikeuchi M."/>
            <person name="Watanabe M."/>
            <person name="Wada H."/>
            <person name="Kobayashi K."/>
            <person name="Saito M."/>
            <person name="Masuda T."/>
            <person name="Sasaki-Sekimoto Y."/>
            <person name="Mashiguchi K."/>
            <person name="Awai K."/>
            <person name="Shimojima M."/>
            <person name="Masuda S."/>
            <person name="Iwai M."/>
            <person name="Nobusawa T."/>
            <person name="Narise T."/>
            <person name="Kondo S."/>
            <person name="Saito H."/>
            <person name="Sato R."/>
            <person name="Murakawa M."/>
            <person name="Ihara Y."/>
            <person name="Oshima-Yamada Y."/>
            <person name="Ohtaka K."/>
            <person name="Satoh M."/>
            <person name="Sonobe K."/>
            <person name="Ishii M."/>
            <person name="Ohtani R."/>
            <person name="Kanamori-Sato M."/>
            <person name="Honoki R."/>
            <person name="Miyazaki D."/>
            <person name="Mochizuki H."/>
            <person name="Umetsu J."/>
            <person name="Higashi K."/>
            <person name="Shibata D."/>
            <person name="Kamiya Y."/>
            <person name="Sato N."/>
            <person name="Nakamura Y."/>
            <person name="Tabata S."/>
            <person name="Ida S."/>
            <person name="Kurokawa K."/>
            <person name="Ohta H."/>
        </authorList>
    </citation>
    <scope>NUCLEOTIDE SEQUENCE [LARGE SCALE GENOMIC DNA]</scope>
    <source>
        <strain evidence="2 3">NIES-2285</strain>
    </source>
</reference>
<evidence type="ECO:0000256" key="1">
    <source>
        <dbReference type="SAM" id="MobiDB-lite"/>
    </source>
</evidence>
<feature type="region of interest" description="Disordered" evidence="1">
    <location>
        <begin position="331"/>
        <end position="474"/>
    </location>
</feature>
<feature type="compositionally biased region" description="Basic and acidic residues" evidence="1">
    <location>
        <begin position="531"/>
        <end position="540"/>
    </location>
</feature>
<dbReference type="EMBL" id="DF237009">
    <property type="protein sequence ID" value="GAQ80712.1"/>
    <property type="molecule type" value="Genomic_DNA"/>
</dbReference>
<feature type="compositionally biased region" description="Gly residues" evidence="1">
    <location>
        <begin position="339"/>
        <end position="382"/>
    </location>
</feature>
<dbReference type="AlphaFoldDB" id="A0A1Y1HSC6"/>
<evidence type="ECO:0000313" key="3">
    <source>
        <dbReference type="Proteomes" id="UP000054558"/>
    </source>
</evidence>
<sequence>MDAGRPSSAGPELSRPTSRAASERSVSERVSNRPSTASSRLSLEDSAGLDTELKMSQEEVIRLKMECIRWESSAAESRVAEEDAKYQTQLKELEIQALKERLAVFDPVLVEERNRALRLRIQELQEEIVELKEGKYEEAVHLQHHSFQIRAHMEAEFRRRVSENEARLTEQLRAELPADARQALVDRDRLRGELQALQESVGSGGLFKDNSPEKKQKKDSAQSRAVPASPRLARNTSSFYHSLIVLSTPFPSNDITPVSTYWVSFIVTSRSRLAETRQKQSSVSEALSRSLAEEQAKAAVQLRKRCEAAEEKQLEAEQKLAAALRAIEELRARPEEARGGGGGTGSGSGTGTGARNGSGSGSPHGGGSGNGSASGSASGNGSGVRPELGRSNGVAEVGTTSAGGKENAGGGAESNFQIGVGKKNAVGASRLRPASAHPRLQVTLPPEVEANGTERERQADNPREAERAKEPCPTERADLAIKLLEAQQSEAKWRRRAKILQETNARLEATLLQQKTGNDRTDGPVASLDGFNKEARERPKTAKPFKSKPFF</sequence>
<feature type="region of interest" description="Disordered" evidence="1">
    <location>
        <begin position="201"/>
        <end position="230"/>
    </location>
</feature>
<gene>
    <name evidence="2" type="ORF">KFL_000600290</name>
</gene>
<feature type="compositionally biased region" description="Basic and acidic residues" evidence="1">
    <location>
        <begin position="21"/>
        <end position="31"/>
    </location>
</feature>
<feature type="compositionally biased region" description="Basic residues" evidence="1">
    <location>
        <begin position="541"/>
        <end position="551"/>
    </location>
</feature>
<feature type="region of interest" description="Disordered" evidence="1">
    <location>
        <begin position="1"/>
        <end position="49"/>
    </location>
</feature>
<protein>
    <submittedName>
        <fullName evidence="2">Uncharacterized protein</fullName>
    </submittedName>
</protein>
<proteinExistence type="predicted"/>
<feature type="compositionally biased region" description="Basic and acidic residues" evidence="1">
    <location>
        <begin position="452"/>
        <end position="474"/>
    </location>
</feature>
<dbReference type="OMA" id="HISKAYC"/>
<feature type="region of interest" description="Disordered" evidence="1">
    <location>
        <begin position="511"/>
        <end position="551"/>
    </location>
</feature>
<name>A0A1Y1HSC6_KLENI</name>
<evidence type="ECO:0000313" key="2">
    <source>
        <dbReference type="EMBL" id="GAQ80712.1"/>
    </source>
</evidence>
<feature type="compositionally biased region" description="Polar residues" evidence="1">
    <location>
        <begin position="32"/>
        <end position="41"/>
    </location>
</feature>
<feature type="compositionally biased region" description="Basic and acidic residues" evidence="1">
    <location>
        <begin position="210"/>
        <end position="221"/>
    </location>
</feature>
<accession>A0A1Y1HSC6</accession>
<keyword evidence="3" id="KW-1185">Reference proteome</keyword>
<dbReference type="Proteomes" id="UP000054558">
    <property type="component" value="Unassembled WGS sequence"/>
</dbReference>
<organism evidence="2 3">
    <name type="scientific">Klebsormidium nitens</name>
    <name type="common">Green alga</name>
    <name type="synonym">Ulothrix nitens</name>
    <dbReference type="NCBI Taxonomy" id="105231"/>
    <lineage>
        <taxon>Eukaryota</taxon>
        <taxon>Viridiplantae</taxon>
        <taxon>Streptophyta</taxon>
        <taxon>Klebsormidiophyceae</taxon>
        <taxon>Klebsormidiales</taxon>
        <taxon>Klebsormidiaceae</taxon>
        <taxon>Klebsormidium</taxon>
    </lineage>
</organism>